<dbReference type="SUPFAM" id="SSF55469">
    <property type="entry name" value="FMN-dependent nitroreductase-like"/>
    <property type="match status" value="2"/>
</dbReference>
<dbReference type="EMBL" id="FWFP01000003">
    <property type="protein sequence ID" value="SLN32420.1"/>
    <property type="molecule type" value="Genomic_DNA"/>
</dbReference>
<dbReference type="AlphaFoldDB" id="A0A1X6YV75"/>
<dbReference type="RefSeq" id="WP_085821898.1">
    <property type="nucleotide sequence ID" value="NZ_FWFP01000003.1"/>
</dbReference>
<dbReference type="InterPro" id="IPR000415">
    <property type="entry name" value="Nitroreductase-like"/>
</dbReference>
<accession>A0A1X6YV75</accession>
<organism evidence="1 2">
    <name type="scientific">Ruegeria meonggei</name>
    <dbReference type="NCBI Taxonomy" id="1446476"/>
    <lineage>
        <taxon>Bacteria</taxon>
        <taxon>Pseudomonadati</taxon>
        <taxon>Pseudomonadota</taxon>
        <taxon>Alphaproteobacteria</taxon>
        <taxon>Rhodobacterales</taxon>
        <taxon>Roseobacteraceae</taxon>
        <taxon>Ruegeria</taxon>
    </lineage>
</organism>
<protein>
    <submittedName>
        <fullName evidence="1">Putative NAD(P)H nitroreductase/MT3217</fullName>
    </submittedName>
</protein>
<name>A0A1X6YV75_9RHOB</name>
<dbReference type="Proteomes" id="UP000193778">
    <property type="component" value="Unassembled WGS sequence"/>
</dbReference>
<sequence>MDQTEFHSVVAKAMLAPSAHNTQPARWSLRDGGIEILANLSRRLPIGDPTDRDLEVSCGAAVEATVLALAAHGVGGNATLLTAPDENGLRPIARVMPGGEVNPEDAALAAQMGQRLTHRAGFAPTGPTAFQNWQADHMTLVTAQEQIDWLAAQIDIASARVMQSKPFRTELLSWMRLRKDSVGYDRDGLNREVLAMGGMTAKIVPAILGTGLFELLSLLGLGPSLSGEAARSRGAAAMALFHWPANESNVDAGRAFYRSWLLASARGLVGWPAAALADDAATRKAVSDRFAIPKDRVLFNTLRLGVANGTTPSRTRLFLRDVIV</sequence>
<gene>
    <name evidence="1" type="ORF">RUM8411_01362</name>
</gene>
<dbReference type="Gene3D" id="3.40.109.10">
    <property type="entry name" value="NADH Oxidase"/>
    <property type="match status" value="1"/>
</dbReference>
<reference evidence="2" key="1">
    <citation type="submission" date="2017-03" db="EMBL/GenBank/DDBJ databases">
        <authorList>
            <person name="Rodrigo-Torres L."/>
            <person name="Arahal R.D."/>
            <person name="Lucena T."/>
        </authorList>
    </citation>
    <scope>NUCLEOTIDE SEQUENCE [LARGE SCALE GENOMIC DNA]</scope>
    <source>
        <strain evidence="2">CECT 8411</strain>
    </source>
</reference>
<proteinExistence type="predicted"/>
<keyword evidence="2" id="KW-1185">Reference proteome</keyword>
<evidence type="ECO:0000313" key="1">
    <source>
        <dbReference type="EMBL" id="SLN32420.1"/>
    </source>
</evidence>
<evidence type="ECO:0000313" key="2">
    <source>
        <dbReference type="Proteomes" id="UP000193778"/>
    </source>
</evidence>
<dbReference type="GO" id="GO:0016491">
    <property type="term" value="F:oxidoreductase activity"/>
    <property type="evidence" value="ECO:0007669"/>
    <property type="project" value="InterPro"/>
</dbReference>